<keyword evidence="5" id="KW-1133">Transmembrane helix</keyword>
<dbReference type="CDD" id="cd06583">
    <property type="entry name" value="PGRP"/>
    <property type="match status" value="1"/>
</dbReference>
<feature type="transmembrane region" description="Helical" evidence="5">
    <location>
        <begin position="145"/>
        <end position="165"/>
    </location>
</feature>
<dbReference type="GO" id="GO:0008745">
    <property type="term" value="F:N-acetylmuramoyl-L-alanine amidase activity"/>
    <property type="evidence" value="ECO:0007669"/>
    <property type="project" value="InterPro"/>
</dbReference>
<dbReference type="SUPFAM" id="SSF55846">
    <property type="entry name" value="N-acetylmuramoyl-L-alanine amidase-like"/>
    <property type="match status" value="1"/>
</dbReference>
<keyword evidence="3" id="KW-0391">Immunity</keyword>
<dbReference type="EMBL" id="CADEPI010000003">
    <property type="protein sequence ID" value="CAB3360534.1"/>
    <property type="molecule type" value="Genomic_DNA"/>
</dbReference>
<dbReference type="PANTHER" id="PTHR11022">
    <property type="entry name" value="PEPTIDOGLYCAN RECOGNITION PROTEIN"/>
    <property type="match status" value="1"/>
</dbReference>
<evidence type="ECO:0000256" key="4">
    <source>
        <dbReference type="SAM" id="MobiDB-lite"/>
    </source>
</evidence>
<keyword evidence="2" id="KW-0399">Innate immunity</keyword>
<keyword evidence="5" id="KW-0472">Membrane</keyword>
<dbReference type="OrthoDB" id="10001926at2759"/>
<evidence type="ECO:0008006" key="10">
    <source>
        <dbReference type="Google" id="ProtNLM"/>
    </source>
</evidence>
<accession>A0A8S1BNS4</accession>
<dbReference type="Pfam" id="PF01510">
    <property type="entry name" value="Amidase_2"/>
    <property type="match status" value="1"/>
</dbReference>
<dbReference type="GO" id="GO:0045087">
    <property type="term" value="P:innate immune response"/>
    <property type="evidence" value="ECO:0007669"/>
    <property type="project" value="UniProtKB-KW"/>
</dbReference>
<name>A0A8S1BNS4_9INSE</name>
<gene>
    <name evidence="8" type="ORF">CLODIP_2_CD08893</name>
</gene>
<comment type="caution">
    <text evidence="8">The sequence shown here is derived from an EMBL/GenBank/DDBJ whole genome shotgun (WGS) entry which is preliminary data.</text>
</comment>
<sequence>MSEDDDTPSAVAPDKEDSSDESEDEDKQQVTIQMPPTNFSNVSVQNSNNVHFGNTAIYNGDVTVIMSPLELTNMDTSLQQLKRSGEKLVLLPNGQPANLTDDHKTKLVERVLGKVQQCPDQTVHTTDKNAFRPKICLKYSIKRQLAVFSVSVVVISLLVSLIVILNLQNSAQHTCEDNNDQIECPIYDKGSNFINGTEGSAPYYSRVDWMAQPVNYSDYLKLPVEFVIISHSATQPCYNNSQCILQVRKFQMYHIESFGWADIAYNFVVGGEGGIYEGRGWDKIGAHAKGYNTKSIGINVIGTFIDVLPTSRQMKSVKILMEEGVRLGKLREDFKLIGHRQVSVTESPGKTFFSELQKWPHWYNTINLPKRS</sequence>
<keyword evidence="5" id="KW-0812">Transmembrane</keyword>
<dbReference type="InterPro" id="IPR002502">
    <property type="entry name" value="Amidase_domain"/>
</dbReference>
<organism evidence="8 9">
    <name type="scientific">Cloeon dipterum</name>
    <dbReference type="NCBI Taxonomy" id="197152"/>
    <lineage>
        <taxon>Eukaryota</taxon>
        <taxon>Metazoa</taxon>
        <taxon>Ecdysozoa</taxon>
        <taxon>Arthropoda</taxon>
        <taxon>Hexapoda</taxon>
        <taxon>Insecta</taxon>
        <taxon>Pterygota</taxon>
        <taxon>Palaeoptera</taxon>
        <taxon>Ephemeroptera</taxon>
        <taxon>Pisciforma</taxon>
        <taxon>Baetidae</taxon>
        <taxon>Cloeon</taxon>
    </lineage>
</organism>
<evidence type="ECO:0000313" key="9">
    <source>
        <dbReference type="Proteomes" id="UP000494165"/>
    </source>
</evidence>
<evidence type="ECO:0000256" key="2">
    <source>
        <dbReference type="ARBA" id="ARBA00022588"/>
    </source>
</evidence>
<dbReference type="Gene3D" id="3.40.80.10">
    <property type="entry name" value="Peptidoglycan recognition protein-like"/>
    <property type="match status" value="1"/>
</dbReference>
<feature type="domain" description="Peptidoglycan recognition protein family" evidence="7">
    <location>
        <begin position="201"/>
        <end position="343"/>
    </location>
</feature>
<evidence type="ECO:0000259" key="7">
    <source>
        <dbReference type="SMART" id="SM00701"/>
    </source>
</evidence>
<dbReference type="PANTHER" id="PTHR11022:SF41">
    <property type="entry name" value="PEPTIDOGLYCAN-RECOGNITION PROTEIN LC-RELATED"/>
    <property type="match status" value="1"/>
</dbReference>
<dbReference type="GO" id="GO:0008270">
    <property type="term" value="F:zinc ion binding"/>
    <property type="evidence" value="ECO:0007669"/>
    <property type="project" value="InterPro"/>
</dbReference>
<dbReference type="InterPro" id="IPR015510">
    <property type="entry name" value="PGRP"/>
</dbReference>
<dbReference type="InterPro" id="IPR006619">
    <property type="entry name" value="PGRP_domain_met/bac"/>
</dbReference>
<dbReference type="Proteomes" id="UP000494165">
    <property type="component" value="Unassembled WGS sequence"/>
</dbReference>
<proteinExistence type="inferred from homology"/>
<evidence type="ECO:0000256" key="5">
    <source>
        <dbReference type="SAM" id="Phobius"/>
    </source>
</evidence>
<feature type="region of interest" description="Disordered" evidence="4">
    <location>
        <begin position="1"/>
        <end position="30"/>
    </location>
</feature>
<dbReference type="FunFam" id="3.40.80.10:FF:000001">
    <property type="entry name" value="Peptidoglycan recognition protein 1"/>
    <property type="match status" value="1"/>
</dbReference>
<keyword evidence="9" id="KW-1185">Reference proteome</keyword>
<evidence type="ECO:0000259" key="6">
    <source>
        <dbReference type="SMART" id="SM00644"/>
    </source>
</evidence>
<feature type="compositionally biased region" description="Acidic residues" evidence="4">
    <location>
        <begin position="17"/>
        <end position="26"/>
    </location>
</feature>
<evidence type="ECO:0000313" key="8">
    <source>
        <dbReference type="EMBL" id="CAB3360534.1"/>
    </source>
</evidence>
<evidence type="ECO:0000256" key="1">
    <source>
        <dbReference type="ARBA" id="ARBA00007553"/>
    </source>
</evidence>
<comment type="similarity">
    <text evidence="1">Belongs to the N-acetylmuramoyl-L-alanine amidase 2 family.</text>
</comment>
<dbReference type="SMART" id="SM00644">
    <property type="entry name" value="Ami_2"/>
    <property type="match status" value="1"/>
</dbReference>
<protein>
    <recommendedName>
        <fullName evidence="10">Peptidoglycan recognition protein family domain-containing protein</fullName>
    </recommendedName>
</protein>
<reference evidence="8 9" key="1">
    <citation type="submission" date="2020-04" db="EMBL/GenBank/DDBJ databases">
        <authorList>
            <person name="Alioto T."/>
            <person name="Alioto T."/>
            <person name="Gomez Garrido J."/>
        </authorList>
    </citation>
    <scope>NUCLEOTIDE SEQUENCE [LARGE SCALE GENOMIC DNA]</scope>
</reference>
<dbReference type="GO" id="GO:0009253">
    <property type="term" value="P:peptidoglycan catabolic process"/>
    <property type="evidence" value="ECO:0007669"/>
    <property type="project" value="InterPro"/>
</dbReference>
<feature type="domain" description="N-acetylmuramoyl-L-alanine amidase" evidence="6">
    <location>
        <begin position="214"/>
        <end position="349"/>
    </location>
</feature>
<dbReference type="InterPro" id="IPR036505">
    <property type="entry name" value="Amidase/PGRP_sf"/>
</dbReference>
<dbReference type="SMART" id="SM00701">
    <property type="entry name" value="PGRP"/>
    <property type="match status" value="1"/>
</dbReference>
<dbReference type="AlphaFoldDB" id="A0A8S1BNS4"/>
<evidence type="ECO:0000256" key="3">
    <source>
        <dbReference type="ARBA" id="ARBA00022859"/>
    </source>
</evidence>